<dbReference type="Proteomes" id="UP000739411">
    <property type="component" value="Unassembled WGS sequence"/>
</dbReference>
<comment type="caution">
    <text evidence="4">The sequence shown here is derived from an EMBL/GenBank/DDBJ whole genome shotgun (WGS) entry which is preliminary data.</text>
</comment>
<dbReference type="Gene3D" id="3.40.50.720">
    <property type="entry name" value="NAD(P)-binding Rossmann-like Domain"/>
    <property type="match status" value="1"/>
</dbReference>
<feature type="domain" description="NAD-dependent epimerase/dehydratase" evidence="3">
    <location>
        <begin position="4"/>
        <end position="226"/>
    </location>
</feature>
<protein>
    <submittedName>
        <fullName evidence="4">SDR family oxidoreductase</fullName>
    </submittedName>
</protein>
<dbReference type="SUPFAM" id="SSF51735">
    <property type="entry name" value="NAD(P)-binding Rossmann-fold domains"/>
    <property type="match status" value="1"/>
</dbReference>
<dbReference type="InterPro" id="IPR001509">
    <property type="entry name" value="Epimerase_deHydtase"/>
</dbReference>
<comment type="pathway">
    <text evidence="1">Bacterial outer membrane biogenesis; LPS O-antigen biosynthesis.</text>
</comment>
<evidence type="ECO:0000313" key="5">
    <source>
        <dbReference type="Proteomes" id="UP000739411"/>
    </source>
</evidence>
<reference evidence="4 5" key="1">
    <citation type="submission" date="2020-10" db="EMBL/GenBank/DDBJ databases">
        <title>Connecting structure to function with the recovery of over 1000 high-quality activated sludge metagenome-assembled genomes encoding full-length rRNA genes using long-read sequencing.</title>
        <authorList>
            <person name="Singleton C.M."/>
            <person name="Petriglieri F."/>
            <person name="Kristensen J.M."/>
            <person name="Kirkegaard R.H."/>
            <person name="Michaelsen T.Y."/>
            <person name="Andersen M.H."/>
            <person name="Karst S.M."/>
            <person name="Dueholm M.S."/>
            <person name="Nielsen P.H."/>
            <person name="Albertsen M."/>
        </authorList>
    </citation>
    <scope>NUCLEOTIDE SEQUENCE [LARGE SCALE GENOMIC DNA]</scope>
    <source>
        <strain evidence="4">EsbW_18-Q3-R4-48_BATAC.463</strain>
    </source>
</reference>
<dbReference type="PANTHER" id="PTHR43000">
    <property type="entry name" value="DTDP-D-GLUCOSE 4,6-DEHYDRATASE-RELATED"/>
    <property type="match status" value="1"/>
</dbReference>
<organism evidence="4 5">
    <name type="scientific">Candidatus Dechloromonas phosphorivorans</name>
    <dbReference type="NCBI Taxonomy" id="2899244"/>
    <lineage>
        <taxon>Bacteria</taxon>
        <taxon>Pseudomonadati</taxon>
        <taxon>Pseudomonadota</taxon>
        <taxon>Betaproteobacteria</taxon>
        <taxon>Rhodocyclales</taxon>
        <taxon>Azonexaceae</taxon>
        <taxon>Dechloromonas</taxon>
    </lineage>
</organism>
<gene>
    <name evidence="4" type="ORF">IPJ38_01155</name>
</gene>
<evidence type="ECO:0000256" key="2">
    <source>
        <dbReference type="ARBA" id="ARBA00007637"/>
    </source>
</evidence>
<dbReference type="CDD" id="cd08946">
    <property type="entry name" value="SDR_e"/>
    <property type="match status" value="1"/>
</dbReference>
<dbReference type="Pfam" id="PF01370">
    <property type="entry name" value="Epimerase"/>
    <property type="match status" value="1"/>
</dbReference>
<evidence type="ECO:0000256" key="1">
    <source>
        <dbReference type="ARBA" id="ARBA00005125"/>
    </source>
</evidence>
<name>A0A935MXZ9_9RHOO</name>
<dbReference type="EMBL" id="JADJMS010000005">
    <property type="protein sequence ID" value="MBK7413916.1"/>
    <property type="molecule type" value="Genomic_DNA"/>
</dbReference>
<dbReference type="InterPro" id="IPR036291">
    <property type="entry name" value="NAD(P)-bd_dom_sf"/>
</dbReference>
<sequence>MLACHWLNQRGAGIQLTLLSRNPDAFLEKHPEFSDLSWLKWVRGDVKNYHWPEESFDQFIHAAADTSPLAAKSPHLFDDIVIGTQHVVEHATAAGAGRLLLVSSGAVYGEQPENLRGIAENPDHHLALAPDDSYGRGKQAMEEYARTATASRDIELVIARCFSFVGFGLPEHLAISQFIADALAGHSLRINGDGRAVRSYLHAADLAVWLLALLGRGQSGQTYNVGSSDPLSLLKVASLVRDTLAPASRIDVLNQVAAAPRQRYVPDTRGIEQQLRVNCWTPLESAIRSMAVAIKLEQQLARRHENPAANGT</sequence>
<evidence type="ECO:0000259" key="3">
    <source>
        <dbReference type="Pfam" id="PF01370"/>
    </source>
</evidence>
<evidence type="ECO:0000313" key="4">
    <source>
        <dbReference type="EMBL" id="MBK7413916.1"/>
    </source>
</evidence>
<accession>A0A935MXZ9</accession>
<proteinExistence type="inferred from homology"/>
<comment type="similarity">
    <text evidence="2">Belongs to the NAD(P)-dependent epimerase/dehydratase family.</text>
</comment>
<dbReference type="AlphaFoldDB" id="A0A935MXZ9"/>